<protein>
    <submittedName>
        <fullName evidence="1">Uncharacterized protein</fullName>
    </submittedName>
</protein>
<organism evidence="1 2">
    <name type="scientific">Owenia fusiformis</name>
    <name type="common">Polychaete worm</name>
    <dbReference type="NCBI Taxonomy" id="6347"/>
    <lineage>
        <taxon>Eukaryota</taxon>
        <taxon>Metazoa</taxon>
        <taxon>Spiralia</taxon>
        <taxon>Lophotrochozoa</taxon>
        <taxon>Annelida</taxon>
        <taxon>Polychaeta</taxon>
        <taxon>Sedentaria</taxon>
        <taxon>Canalipalpata</taxon>
        <taxon>Sabellida</taxon>
        <taxon>Oweniida</taxon>
        <taxon>Oweniidae</taxon>
        <taxon>Owenia</taxon>
    </lineage>
</organism>
<evidence type="ECO:0000313" key="1">
    <source>
        <dbReference type="EMBL" id="CAH1803060.1"/>
    </source>
</evidence>
<comment type="caution">
    <text evidence="1">The sequence shown here is derived from an EMBL/GenBank/DDBJ whole genome shotgun (WGS) entry which is preliminary data.</text>
</comment>
<proteinExistence type="predicted"/>
<dbReference type="EMBL" id="CAIIXF020000235">
    <property type="protein sequence ID" value="CAH1803060.1"/>
    <property type="molecule type" value="Genomic_DNA"/>
</dbReference>
<keyword evidence="2" id="KW-1185">Reference proteome</keyword>
<accession>A0A8J1UMU3</accession>
<name>A0A8J1UMU3_OWEFU</name>
<reference evidence="1" key="1">
    <citation type="submission" date="2022-03" db="EMBL/GenBank/DDBJ databases">
        <authorList>
            <person name="Martin C."/>
        </authorList>
    </citation>
    <scope>NUCLEOTIDE SEQUENCE</scope>
</reference>
<feature type="non-terminal residue" evidence="1">
    <location>
        <position position="130"/>
    </location>
</feature>
<gene>
    <name evidence="1" type="ORF">OFUS_LOCUS26686</name>
</gene>
<sequence>MTTLEKMRLNDAHVLRQRQSTGRGSAKFSHKIYGALSELHKRQTVERRMRRRYGVDFLDFYFESIVLQLKIVDRRLAAKLIEDFHSGELTLELITELIPEDLRKEYNETYVQVTLTIDGELVQQCLSWDQ</sequence>
<dbReference type="AlphaFoldDB" id="A0A8J1UMU3"/>
<dbReference type="Proteomes" id="UP000749559">
    <property type="component" value="Unassembled WGS sequence"/>
</dbReference>
<evidence type="ECO:0000313" key="2">
    <source>
        <dbReference type="Proteomes" id="UP000749559"/>
    </source>
</evidence>